<evidence type="ECO:0000313" key="3">
    <source>
        <dbReference type="EMBL" id="OCT89242.1"/>
    </source>
</evidence>
<dbReference type="InterPro" id="IPR035976">
    <property type="entry name" value="Sushi/SCR/CCP_sf"/>
</dbReference>
<dbReference type="AlphaFoldDB" id="A0A974DCE2"/>
<evidence type="ECO:0008006" key="5">
    <source>
        <dbReference type="Google" id="ProtNLM"/>
    </source>
</evidence>
<reference evidence="4" key="1">
    <citation type="journal article" date="2016" name="Nature">
        <title>Genome evolution in the allotetraploid frog Xenopus laevis.</title>
        <authorList>
            <person name="Session A.M."/>
            <person name="Uno Y."/>
            <person name="Kwon T."/>
            <person name="Chapman J.A."/>
            <person name="Toyoda A."/>
            <person name="Takahashi S."/>
            <person name="Fukui A."/>
            <person name="Hikosaka A."/>
            <person name="Suzuki A."/>
            <person name="Kondo M."/>
            <person name="van Heeringen S.J."/>
            <person name="Quigley I."/>
            <person name="Heinz S."/>
            <person name="Ogino H."/>
            <person name="Ochi H."/>
            <person name="Hellsten U."/>
            <person name="Lyons J.B."/>
            <person name="Simakov O."/>
            <person name="Putnam N."/>
            <person name="Stites J."/>
            <person name="Kuroki Y."/>
            <person name="Tanaka T."/>
            <person name="Michiue T."/>
            <person name="Watanabe M."/>
            <person name="Bogdanovic O."/>
            <person name="Lister R."/>
            <person name="Georgiou G."/>
            <person name="Paranjpe S.S."/>
            <person name="van Kruijsbergen I."/>
            <person name="Shu S."/>
            <person name="Carlson J."/>
            <person name="Kinoshita T."/>
            <person name="Ohta Y."/>
            <person name="Mawaribuchi S."/>
            <person name="Jenkins J."/>
            <person name="Grimwood J."/>
            <person name="Schmutz J."/>
            <person name="Mitros T."/>
            <person name="Mozaffari S.V."/>
            <person name="Suzuki Y."/>
            <person name="Haramoto Y."/>
            <person name="Yamamoto T.S."/>
            <person name="Takagi C."/>
            <person name="Heald R."/>
            <person name="Miller K."/>
            <person name="Haudenschild C."/>
            <person name="Kitzman J."/>
            <person name="Nakayama T."/>
            <person name="Izutsu Y."/>
            <person name="Robert J."/>
            <person name="Fortriede J."/>
            <person name="Burns K."/>
            <person name="Lotay V."/>
            <person name="Karimi K."/>
            <person name="Yasuoka Y."/>
            <person name="Dichmann D.S."/>
            <person name="Flajnik M.F."/>
            <person name="Houston D.W."/>
            <person name="Shendure J."/>
            <person name="DuPasquier L."/>
            <person name="Vize P.D."/>
            <person name="Zorn A.M."/>
            <person name="Ito M."/>
            <person name="Marcotte E.M."/>
            <person name="Wallingford J.B."/>
            <person name="Ito Y."/>
            <person name="Asashima M."/>
            <person name="Ueno N."/>
            <person name="Matsuda Y."/>
            <person name="Veenstra G.J."/>
            <person name="Fujiyama A."/>
            <person name="Harland R.M."/>
            <person name="Taira M."/>
            <person name="Rokhsar D.S."/>
        </authorList>
    </citation>
    <scope>NUCLEOTIDE SEQUENCE [LARGE SCALE GENOMIC DNA]</scope>
    <source>
        <strain evidence="4">J</strain>
    </source>
</reference>
<name>A0A974DCE2_XENLA</name>
<dbReference type="Proteomes" id="UP000694892">
    <property type="component" value="Chromosome 3L"/>
</dbReference>
<evidence type="ECO:0000256" key="1">
    <source>
        <dbReference type="ARBA" id="ARBA00023157"/>
    </source>
</evidence>
<sequence>QQPFVGTKITFVCDPGYQREWKTNGVYDCVNNSGVLKWTGNLKCKKKEGTGSTTSDQNRKLEQKQHNLTDICGPLPYIPNASLNNSIPVRQELPYRDKTSGPNMTKKYTTKAGNTNENKQAKENTSLSMDMKNVYNIMKSRMKTSDIHIFAISAKSILDPPALKRTPCIQSRCCWRHACGCCFYTSCFSRCLGRLKNFRTAQHDSRSRRQPTTVRNPPPQACTGSTQNLVK</sequence>
<dbReference type="EMBL" id="CM004470">
    <property type="protein sequence ID" value="OCT89242.1"/>
    <property type="molecule type" value="Genomic_DNA"/>
</dbReference>
<protein>
    <recommendedName>
        <fullName evidence="5">Sushi domain-containing protein</fullName>
    </recommendedName>
</protein>
<feature type="non-terminal residue" evidence="3">
    <location>
        <position position="1"/>
    </location>
</feature>
<feature type="compositionally biased region" description="Polar residues" evidence="2">
    <location>
        <begin position="222"/>
        <end position="231"/>
    </location>
</feature>
<dbReference type="OMA" id="CCWRHAC"/>
<evidence type="ECO:0000313" key="4">
    <source>
        <dbReference type="Proteomes" id="UP000694892"/>
    </source>
</evidence>
<gene>
    <name evidence="3" type="ORF">XELAEV_18017861mg</name>
</gene>
<keyword evidence="1" id="KW-1015">Disulfide bond</keyword>
<dbReference type="SUPFAM" id="SSF57535">
    <property type="entry name" value="Complement control module/SCR domain"/>
    <property type="match status" value="1"/>
</dbReference>
<feature type="region of interest" description="Disordered" evidence="2">
    <location>
        <begin position="94"/>
        <end position="120"/>
    </location>
</feature>
<evidence type="ECO:0000256" key="2">
    <source>
        <dbReference type="SAM" id="MobiDB-lite"/>
    </source>
</evidence>
<accession>A0A974DCE2</accession>
<feature type="compositionally biased region" description="Polar residues" evidence="2">
    <location>
        <begin position="100"/>
        <end position="120"/>
    </location>
</feature>
<feature type="region of interest" description="Disordered" evidence="2">
    <location>
        <begin position="202"/>
        <end position="231"/>
    </location>
</feature>
<organism evidence="3 4">
    <name type="scientific">Xenopus laevis</name>
    <name type="common">African clawed frog</name>
    <dbReference type="NCBI Taxonomy" id="8355"/>
    <lineage>
        <taxon>Eukaryota</taxon>
        <taxon>Metazoa</taxon>
        <taxon>Chordata</taxon>
        <taxon>Craniata</taxon>
        <taxon>Vertebrata</taxon>
        <taxon>Euteleostomi</taxon>
        <taxon>Amphibia</taxon>
        <taxon>Batrachia</taxon>
        <taxon>Anura</taxon>
        <taxon>Pipoidea</taxon>
        <taxon>Pipidae</taxon>
        <taxon>Xenopodinae</taxon>
        <taxon>Xenopus</taxon>
        <taxon>Xenopus</taxon>
    </lineage>
</organism>
<proteinExistence type="predicted"/>